<dbReference type="GO" id="GO:0016020">
    <property type="term" value="C:membrane"/>
    <property type="evidence" value="ECO:0007669"/>
    <property type="project" value="UniProtKB-SubCell"/>
</dbReference>
<dbReference type="Proteomes" id="UP000046393">
    <property type="component" value="Unplaced"/>
</dbReference>
<keyword evidence="4 6" id="KW-0472">Membrane</keyword>
<protein>
    <submittedName>
        <fullName evidence="9">MFS domain-containing protein</fullName>
    </submittedName>
</protein>
<feature type="transmembrane region" description="Helical" evidence="6">
    <location>
        <begin position="403"/>
        <end position="429"/>
    </location>
</feature>
<dbReference type="WBParaSite" id="SMUV_0000051701-mRNA-1">
    <property type="protein sequence ID" value="SMUV_0000051701-mRNA-1"/>
    <property type="gene ID" value="SMUV_0000051701"/>
</dbReference>
<evidence type="ECO:0000256" key="6">
    <source>
        <dbReference type="SAM" id="Phobius"/>
    </source>
</evidence>
<evidence type="ECO:0000256" key="2">
    <source>
        <dbReference type="ARBA" id="ARBA00022692"/>
    </source>
</evidence>
<proteinExistence type="predicted"/>
<sequence length="512" mass="56550">MNNFNSDEKKASETVDNVVAGNKDDTDEWNDSDEAKESFRTELPSSRLILAGLCAVLGSGFHFGFQISLINPLSKILQQFMIESLERRYSIKISEIIGRLLFSSVAGILFIGAVIGATIVPSVMSRLGSRWSFVCITLTMTVGIFLASFSKHLDSAEMFIVARFIVGLCVGMATTVQGVFLTEISPLKCRGLMGTMSGLATNIGFTIASALGLPMLFGSTDYWPLAFYMELIPCIIHLIMIIFVVVESPVYFLRRNQETNARNSASLYYRNKASIEAELERIKTELICGVETSDWSTLYKNVPVRNALILSMLLNLAVSFSGVMATSFFGVFLLAGIGFSTSGAAIANCFSSLSGTVGCLLSSYSIEKIGRRPLIIGSLVSLIIVNSGMMLVVWTFINYNTVWLGYVFLLLFNLFLIVFSVGIGPLAWFISTELTGPVCRVRVQSSSISTQYISSFICPIIYFPLQQLIGPFSFLLFIVPLTFTALYMYWRLPETKNRSVQSIREILAKNNK</sequence>
<dbReference type="InterPro" id="IPR045263">
    <property type="entry name" value="GLUT"/>
</dbReference>
<dbReference type="InterPro" id="IPR003663">
    <property type="entry name" value="Sugar/inositol_transpt"/>
</dbReference>
<evidence type="ECO:0000256" key="5">
    <source>
        <dbReference type="SAM" id="MobiDB-lite"/>
    </source>
</evidence>
<evidence type="ECO:0000259" key="7">
    <source>
        <dbReference type="PROSITE" id="PS50850"/>
    </source>
</evidence>
<feature type="transmembrane region" description="Helical" evidence="6">
    <location>
        <begin position="96"/>
        <end position="119"/>
    </location>
</feature>
<feature type="domain" description="Major facilitator superfamily (MFS) profile" evidence="7">
    <location>
        <begin position="52"/>
        <end position="496"/>
    </location>
</feature>
<evidence type="ECO:0000256" key="1">
    <source>
        <dbReference type="ARBA" id="ARBA00004141"/>
    </source>
</evidence>
<organism evidence="8 9">
    <name type="scientific">Syphacia muris</name>
    <dbReference type="NCBI Taxonomy" id="451379"/>
    <lineage>
        <taxon>Eukaryota</taxon>
        <taxon>Metazoa</taxon>
        <taxon>Ecdysozoa</taxon>
        <taxon>Nematoda</taxon>
        <taxon>Chromadorea</taxon>
        <taxon>Rhabditida</taxon>
        <taxon>Spirurina</taxon>
        <taxon>Oxyuridomorpha</taxon>
        <taxon>Oxyuroidea</taxon>
        <taxon>Oxyuridae</taxon>
        <taxon>Syphacia</taxon>
    </lineage>
</organism>
<feature type="region of interest" description="Disordered" evidence="5">
    <location>
        <begin position="1"/>
        <end position="36"/>
    </location>
</feature>
<keyword evidence="2 6" id="KW-0812">Transmembrane</keyword>
<feature type="transmembrane region" description="Helical" evidence="6">
    <location>
        <begin position="343"/>
        <end position="362"/>
    </location>
</feature>
<comment type="subcellular location">
    <subcellularLocation>
        <location evidence="1">Membrane</location>
        <topology evidence="1">Multi-pass membrane protein</topology>
    </subcellularLocation>
</comment>
<dbReference type="GO" id="GO:0015149">
    <property type="term" value="F:hexose transmembrane transporter activity"/>
    <property type="evidence" value="ECO:0007669"/>
    <property type="project" value="TreeGrafter"/>
</dbReference>
<evidence type="ECO:0000256" key="3">
    <source>
        <dbReference type="ARBA" id="ARBA00022989"/>
    </source>
</evidence>
<feature type="transmembrane region" description="Helical" evidence="6">
    <location>
        <begin position="374"/>
        <end position="397"/>
    </location>
</feature>
<keyword evidence="3 6" id="KW-1133">Transmembrane helix</keyword>
<dbReference type="PROSITE" id="PS00217">
    <property type="entry name" value="SUGAR_TRANSPORT_2"/>
    <property type="match status" value="1"/>
</dbReference>
<dbReference type="InterPro" id="IPR005828">
    <property type="entry name" value="MFS_sugar_transport-like"/>
</dbReference>
<feature type="transmembrane region" description="Helical" evidence="6">
    <location>
        <begin position="48"/>
        <end position="70"/>
    </location>
</feature>
<dbReference type="STRING" id="451379.A0A0N5A8V5"/>
<reference evidence="9" key="1">
    <citation type="submission" date="2017-02" db="UniProtKB">
        <authorList>
            <consortium name="WormBaseParasite"/>
        </authorList>
    </citation>
    <scope>IDENTIFICATION</scope>
</reference>
<feature type="transmembrane region" description="Helical" evidence="6">
    <location>
        <begin position="313"/>
        <end position="337"/>
    </location>
</feature>
<dbReference type="PRINTS" id="PR00171">
    <property type="entry name" value="SUGRTRNSPORT"/>
</dbReference>
<dbReference type="PANTHER" id="PTHR23503:SF106">
    <property type="entry name" value="MAJOR FACILITATOR SUPERFAMILY (MFS) PROFILE DOMAIN-CONTAINING PROTEIN"/>
    <property type="match status" value="1"/>
</dbReference>
<dbReference type="PANTHER" id="PTHR23503">
    <property type="entry name" value="SOLUTE CARRIER FAMILY 2"/>
    <property type="match status" value="1"/>
</dbReference>
<feature type="transmembrane region" description="Helical" evidence="6">
    <location>
        <begin position="441"/>
        <end position="462"/>
    </location>
</feature>
<dbReference type="Gene3D" id="1.20.1250.20">
    <property type="entry name" value="MFS general substrate transporter like domains"/>
    <property type="match status" value="1"/>
</dbReference>
<name>A0A0N5A8V5_9BILA</name>
<dbReference type="PROSITE" id="PS00216">
    <property type="entry name" value="SUGAR_TRANSPORT_1"/>
    <property type="match status" value="1"/>
</dbReference>
<feature type="transmembrane region" description="Helical" evidence="6">
    <location>
        <begin position="225"/>
        <end position="246"/>
    </location>
</feature>
<feature type="transmembrane region" description="Helical" evidence="6">
    <location>
        <begin position="468"/>
        <end position="490"/>
    </location>
</feature>
<accession>A0A0N5A8V5</accession>
<dbReference type="Pfam" id="PF00083">
    <property type="entry name" value="Sugar_tr"/>
    <property type="match status" value="1"/>
</dbReference>
<dbReference type="InterPro" id="IPR020846">
    <property type="entry name" value="MFS_dom"/>
</dbReference>
<feature type="transmembrane region" description="Helical" evidence="6">
    <location>
        <begin position="131"/>
        <end position="149"/>
    </location>
</feature>
<dbReference type="InterPro" id="IPR036259">
    <property type="entry name" value="MFS_trans_sf"/>
</dbReference>
<dbReference type="SUPFAM" id="SSF103473">
    <property type="entry name" value="MFS general substrate transporter"/>
    <property type="match status" value="1"/>
</dbReference>
<evidence type="ECO:0000313" key="8">
    <source>
        <dbReference type="Proteomes" id="UP000046393"/>
    </source>
</evidence>
<feature type="transmembrane region" description="Helical" evidence="6">
    <location>
        <begin position="161"/>
        <end position="180"/>
    </location>
</feature>
<feature type="compositionally biased region" description="Basic and acidic residues" evidence="5">
    <location>
        <begin position="1"/>
        <end position="13"/>
    </location>
</feature>
<dbReference type="PROSITE" id="PS50850">
    <property type="entry name" value="MFS"/>
    <property type="match status" value="1"/>
</dbReference>
<evidence type="ECO:0000256" key="4">
    <source>
        <dbReference type="ARBA" id="ARBA00023136"/>
    </source>
</evidence>
<feature type="transmembrane region" description="Helical" evidence="6">
    <location>
        <begin position="192"/>
        <end position="213"/>
    </location>
</feature>
<evidence type="ECO:0000313" key="9">
    <source>
        <dbReference type="WBParaSite" id="SMUV_0000051701-mRNA-1"/>
    </source>
</evidence>
<dbReference type="InterPro" id="IPR005829">
    <property type="entry name" value="Sugar_transporter_CS"/>
</dbReference>
<dbReference type="AlphaFoldDB" id="A0A0N5A8V5"/>
<keyword evidence="8" id="KW-1185">Reference proteome</keyword>